<evidence type="ECO:0000313" key="2">
    <source>
        <dbReference type="Proteomes" id="UP000006443"/>
    </source>
</evidence>
<dbReference type="PANTHER" id="PTHR13061:SF29">
    <property type="entry name" value="GAMMA CARBONIC ANHYDRASE-LIKE 1, MITOCHONDRIAL-RELATED"/>
    <property type="match status" value="1"/>
</dbReference>
<dbReference type="STRING" id="555088.DealDRAFT_2754"/>
<dbReference type="OrthoDB" id="9803036at2"/>
<name>C0GJV1_DETAL</name>
<evidence type="ECO:0000313" key="1">
    <source>
        <dbReference type="EMBL" id="EEG76409.1"/>
    </source>
</evidence>
<gene>
    <name evidence="1" type="ORF">DealDRAFT_2754</name>
</gene>
<dbReference type="RefSeq" id="WP_008518447.1">
    <property type="nucleotide sequence ID" value="NZ_ACJM01000018.1"/>
</dbReference>
<dbReference type="Pfam" id="PF00132">
    <property type="entry name" value="Hexapep"/>
    <property type="match status" value="1"/>
</dbReference>
<dbReference type="AlphaFoldDB" id="C0GJV1"/>
<dbReference type="InterPro" id="IPR001451">
    <property type="entry name" value="Hexapep"/>
</dbReference>
<dbReference type="eggNOG" id="COG0663">
    <property type="taxonomic scope" value="Bacteria"/>
</dbReference>
<dbReference type="InterPro" id="IPR047324">
    <property type="entry name" value="LbH_gamma_CA-like"/>
</dbReference>
<keyword evidence="2" id="KW-1185">Reference proteome</keyword>
<organism evidence="1 2">
    <name type="scientific">Dethiobacter alkaliphilus AHT 1</name>
    <dbReference type="NCBI Taxonomy" id="555088"/>
    <lineage>
        <taxon>Bacteria</taxon>
        <taxon>Bacillati</taxon>
        <taxon>Bacillota</taxon>
        <taxon>Dethiobacteria</taxon>
        <taxon>Dethiobacterales</taxon>
        <taxon>Dethiobacteraceae</taxon>
        <taxon>Dethiobacter</taxon>
    </lineage>
</organism>
<dbReference type="EMBL" id="ACJM01000018">
    <property type="protein sequence ID" value="EEG76409.1"/>
    <property type="molecule type" value="Genomic_DNA"/>
</dbReference>
<protein>
    <submittedName>
        <fullName evidence="1">Ferripyochelin binding protein (Fbp)</fullName>
    </submittedName>
</protein>
<dbReference type="Gene3D" id="2.160.10.10">
    <property type="entry name" value="Hexapeptide repeat proteins"/>
    <property type="match status" value="1"/>
</dbReference>
<sequence length="173" mass="18789">MIYKYLDYEPKVAEDVFLAPGVHIIGRVEIKEGSSIWFNTVVRGDINEIKIGRFTNIQDNSMIHVDGAYPTVIGDHVLVGHKAILHGCTVGDGALIGMGATLLDGAKVGENALVGAGALVREGGEIPAGTLAVGSPAKVVRELKPEEIDRIRRVTEIYAQRAQEYRKTLKEIR</sequence>
<dbReference type="CDD" id="cd04645">
    <property type="entry name" value="LbH_gamma_CA_like"/>
    <property type="match status" value="1"/>
</dbReference>
<dbReference type="SUPFAM" id="SSF51161">
    <property type="entry name" value="Trimeric LpxA-like enzymes"/>
    <property type="match status" value="1"/>
</dbReference>
<dbReference type="InterPro" id="IPR011004">
    <property type="entry name" value="Trimer_LpxA-like_sf"/>
</dbReference>
<dbReference type="PANTHER" id="PTHR13061">
    <property type="entry name" value="DYNACTIN SUBUNIT P25"/>
    <property type="match status" value="1"/>
</dbReference>
<reference evidence="1 2" key="1">
    <citation type="submission" date="2009-02" db="EMBL/GenBank/DDBJ databases">
        <title>Sequencing of the draft genome and assembly of Dethiobacter alkaliphilus AHT 1.</title>
        <authorList>
            <consortium name="US DOE Joint Genome Institute (JGI-PGF)"/>
            <person name="Lucas S."/>
            <person name="Copeland A."/>
            <person name="Lapidus A."/>
            <person name="Glavina del Rio T."/>
            <person name="Dalin E."/>
            <person name="Tice H."/>
            <person name="Bruce D."/>
            <person name="Goodwin L."/>
            <person name="Pitluck S."/>
            <person name="Larimer F."/>
            <person name="Land M.L."/>
            <person name="Hauser L."/>
            <person name="Muyzer G."/>
        </authorList>
    </citation>
    <scope>NUCLEOTIDE SEQUENCE [LARGE SCALE GENOMIC DNA]</scope>
    <source>
        <strain evidence="1 2">AHT 1</strain>
    </source>
</reference>
<accession>C0GJV1</accession>
<proteinExistence type="predicted"/>
<dbReference type="InterPro" id="IPR050484">
    <property type="entry name" value="Transf_Hexapept/Carb_Anhydrase"/>
</dbReference>
<dbReference type="Proteomes" id="UP000006443">
    <property type="component" value="Unassembled WGS sequence"/>
</dbReference>
<comment type="caution">
    <text evidence="1">The sequence shown here is derived from an EMBL/GenBank/DDBJ whole genome shotgun (WGS) entry which is preliminary data.</text>
</comment>